<dbReference type="GO" id="GO:0003677">
    <property type="term" value="F:DNA binding"/>
    <property type="evidence" value="ECO:0007669"/>
    <property type="project" value="UniProtKB-KW"/>
</dbReference>
<dbReference type="Proteomes" id="UP000619376">
    <property type="component" value="Unassembled WGS sequence"/>
</dbReference>
<dbReference type="SMART" id="SM00422">
    <property type="entry name" value="HTH_MERR"/>
    <property type="match status" value="1"/>
</dbReference>
<evidence type="ECO:0000313" key="7">
    <source>
        <dbReference type="EMBL" id="MBB5379223.1"/>
    </source>
</evidence>
<dbReference type="Pfam" id="PF00376">
    <property type="entry name" value="MerR"/>
    <property type="match status" value="1"/>
</dbReference>
<dbReference type="EMBL" id="JACHFK010000024">
    <property type="protein sequence ID" value="MBB5379223.1"/>
    <property type="molecule type" value="Genomic_DNA"/>
</dbReference>
<accession>A0A7W8KL19</accession>
<dbReference type="PANTHER" id="PTHR30204">
    <property type="entry name" value="REDOX-CYCLING DRUG-SENSING TRANSCRIPTIONAL ACTIVATOR SOXR"/>
    <property type="match status" value="1"/>
</dbReference>
<reference evidence="6" key="1">
    <citation type="journal article" date="2014" name="Int. J. Syst. Evol. Microbiol.">
        <title>Complete genome of a new Firmicutes species belonging to the dominant human colonic microbiota ('Ruminococcus bicirculans') reveals two chromosomes and a selective capacity to utilize plant glucans.</title>
        <authorList>
            <consortium name="NISC Comparative Sequencing Program"/>
            <person name="Wegmann U."/>
            <person name="Louis P."/>
            <person name="Goesmann A."/>
            <person name="Henrissat B."/>
            <person name="Duncan S.H."/>
            <person name="Flint H.J."/>
        </authorList>
    </citation>
    <scope>NUCLEOTIDE SEQUENCE</scope>
    <source>
        <strain evidence="6">CGMCC 1.18437</strain>
    </source>
</reference>
<organism evidence="7 8">
    <name type="scientific">Deinococcus metalli</name>
    <dbReference type="NCBI Taxonomy" id="1141878"/>
    <lineage>
        <taxon>Bacteria</taxon>
        <taxon>Thermotogati</taxon>
        <taxon>Deinococcota</taxon>
        <taxon>Deinococci</taxon>
        <taxon>Deinococcales</taxon>
        <taxon>Deinococcaceae</taxon>
        <taxon>Deinococcus</taxon>
    </lineage>
</organism>
<evidence type="ECO:0000259" key="5">
    <source>
        <dbReference type="PROSITE" id="PS50937"/>
    </source>
</evidence>
<dbReference type="AlphaFoldDB" id="A0A7W8KL19"/>
<evidence type="ECO:0000313" key="8">
    <source>
        <dbReference type="Proteomes" id="UP000539473"/>
    </source>
</evidence>
<dbReference type="Gene3D" id="1.10.1660.10">
    <property type="match status" value="1"/>
</dbReference>
<dbReference type="Pfam" id="PF09278">
    <property type="entry name" value="MerR-DNA-bind"/>
    <property type="match status" value="1"/>
</dbReference>
<feature type="region of interest" description="Disordered" evidence="4">
    <location>
        <begin position="1"/>
        <end position="20"/>
    </location>
</feature>
<evidence type="ECO:0000256" key="4">
    <source>
        <dbReference type="SAM" id="MobiDB-lite"/>
    </source>
</evidence>
<dbReference type="Proteomes" id="UP000539473">
    <property type="component" value="Unassembled WGS sequence"/>
</dbReference>
<dbReference type="InterPro" id="IPR047057">
    <property type="entry name" value="MerR_fam"/>
</dbReference>
<sequence>MTTGERPHAQDRQDRSASGTHLLSIGQLARQTGESIKAIRYWTDRGLLTCTRRPSGYRTYPVMSGSQVRFIRSAQAAGFSLDAVQQVLAIRQAGEQPCEHVKAELEAHLSAVRAQIAHLQALEVQVQARLAWAHQHPDPPCNGAGCVYLDVPQGA</sequence>
<dbReference type="PRINTS" id="PR00040">
    <property type="entry name" value="HTHMERR"/>
</dbReference>
<evidence type="ECO:0000313" key="6">
    <source>
        <dbReference type="EMBL" id="GHF65538.1"/>
    </source>
</evidence>
<dbReference type="GO" id="GO:0003700">
    <property type="term" value="F:DNA-binding transcription factor activity"/>
    <property type="evidence" value="ECO:0007669"/>
    <property type="project" value="InterPro"/>
</dbReference>
<evidence type="ECO:0000256" key="2">
    <source>
        <dbReference type="ARBA" id="ARBA00023125"/>
    </source>
</evidence>
<evidence type="ECO:0000256" key="3">
    <source>
        <dbReference type="ARBA" id="ARBA00023163"/>
    </source>
</evidence>
<name>A0A7W8KL19_9DEIO</name>
<dbReference type="PROSITE" id="PS50937">
    <property type="entry name" value="HTH_MERR_2"/>
    <property type="match status" value="1"/>
</dbReference>
<evidence type="ECO:0000256" key="1">
    <source>
        <dbReference type="ARBA" id="ARBA00023015"/>
    </source>
</evidence>
<keyword evidence="1" id="KW-0805">Transcription regulation</keyword>
<dbReference type="EMBL" id="BNAJ01000024">
    <property type="protein sequence ID" value="GHF65538.1"/>
    <property type="molecule type" value="Genomic_DNA"/>
</dbReference>
<protein>
    <submittedName>
        <fullName evidence="7">DNA-binding transcriptional MerR regulator</fullName>
    </submittedName>
    <submittedName>
        <fullName evidence="6">MerR family transcriptional regulator</fullName>
    </submittedName>
</protein>
<keyword evidence="2 7" id="KW-0238">DNA-binding</keyword>
<evidence type="ECO:0000313" key="9">
    <source>
        <dbReference type="Proteomes" id="UP000619376"/>
    </source>
</evidence>
<dbReference type="SUPFAM" id="SSF46955">
    <property type="entry name" value="Putative DNA-binding domain"/>
    <property type="match status" value="1"/>
</dbReference>
<proteinExistence type="predicted"/>
<feature type="domain" description="HTH merR-type" evidence="5">
    <location>
        <begin position="22"/>
        <end position="90"/>
    </location>
</feature>
<keyword evidence="9" id="KW-1185">Reference proteome</keyword>
<dbReference type="RefSeq" id="WP_229832347.1">
    <property type="nucleotide sequence ID" value="NZ_BNAJ01000024.1"/>
</dbReference>
<dbReference type="InterPro" id="IPR000551">
    <property type="entry name" value="MerR-type_HTH_dom"/>
</dbReference>
<dbReference type="InterPro" id="IPR015358">
    <property type="entry name" value="Tscrpt_reg_MerR_DNA-bd"/>
</dbReference>
<keyword evidence="3" id="KW-0804">Transcription</keyword>
<gene>
    <name evidence="6" type="ORF">GCM10017781_46550</name>
    <name evidence="7" type="ORF">HNQ07_004738</name>
</gene>
<dbReference type="PANTHER" id="PTHR30204:SF94">
    <property type="entry name" value="HEAVY METAL-DEPENDENT TRANSCRIPTIONAL REGULATOR HI_0293-RELATED"/>
    <property type="match status" value="1"/>
</dbReference>
<dbReference type="InterPro" id="IPR009061">
    <property type="entry name" value="DNA-bd_dom_put_sf"/>
</dbReference>
<reference evidence="9" key="2">
    <citation type="journal article" date="2019" name="Int. J. Syst. Evol. Microbiol.">
        <title>The Global Catalogue of Microorganisms (GCM) 10K type strain sequencing project: providing services to taxonomists for standard genome sequencing and annotation.</title>
        <authorList>
            <consortium name="The Broad Institute Genomics Platform"/>
            <consortium name="The Broad Institute Genome Sequencing Center for Infectious Disease"/>
            <person name="Wu L."/>
            <person name="Ma J."/>
        </authorList>
    </citation>
    <scope>NUCLEOTIDE SEQUENCE [LARGE SCALE GENOMIC DNA]</scope>
    <source>
        <strain evidence="9">CGMCC 1.18437</strain>
    </source>
</reference>
<feature type="compositionally biased region" description="Basic and acidic residues" evidence="4">
    <location>
        <begin position="1"/>
        <end position="15"/>
    </location>
</feature>
<reference evidence="6" key="4">
    <citation type="submission" date="2024-05" db="EMBL/GenBank/DDBJ databases">
        <authorList>
            <person name="Sun Q."/>
            <person name="Zhou Y."/>
        </authorList>
    </citation>
    <scope>NUCLEOTIDE SEQUENCE</scope>
    <source>
        <strain evidence="6">CGMCC 1.18437</strain>
    </source>
</reference>
<comment type="caution">
    <text evidence="7">The sequence shown here is derived from an EMBL/GenBank/DDBJ whole genome shotgun (WGS) entry which is preliminary data.</text>
</comment>
<reference evidence="7 8" key="3">
    <citation type="submission" date="2020-08" db="EMBL/GenBank/DDBJ databases">
        <title>Genomic Encyclopedia of Type Strains, Phase IV (KMG-IV): sequencing the most valuable type-strain genomes for metagenomic binning, comparative biology and taxonomic classification.</title>
        <authorList>
            <person name="Goeker M."/>
        </authorList>
    </citation>
    <scope>NUCLEOTIDE SEQUENCE [LARGE SCALE GENOMIC DNA]</scope>
    <source>
        <strain evidence="7 8">DSM 27521</strain>
    </source>
</reference>